<evidence type="ECO:0000256" key="4">
    <source>
        <dbReference type="ARBA" id="ARBA00022989"/>
    </source>
</evidence>
<evidence type="ECO:0000256" key="5">
    <source>
        <dbReference type="ARBA" id="ARBA00023136"/>
    </source>
</evidence>
<comment type="subcellular location">
    <subcellularLocation>
        <location evidence="1">Cell membrane</location>
        <topology evidence="1">Multi-pass membrane protein</topology>
    </subcellularLocation>
</comment>
<accession>A0ABW0VTX8</accession>
<dbReference type="Pfam" id="PF02361">
    <property type="entry name" value="CbiQ"/>
    <property type="match status" value="1"/>
</dbReference>
<gene>
    <name evidence="7" type="primary">cbiQ</name>
    <name evidence="7" type="ORF">ACFPYJ_09020</name>
</gene>
<feature type="transmembrane region" description="Helical" evidence="6">
    <location>
        <begin position="121"/>
        <end position="141"/>
    </location>
</feature>
<dbReference type="InterPro" id="IPR012809">
    <property type="entry name" value="ECF_CbiQ"/>
</dbReference>
<keyword evidence="3 6" id="KW-0812">Transmembrane</keyword>
<protein>
    <submittedName>
        <fullName evidence="7">Cobalt ECF transporter T component CbiQ</fullName>
    </submittedName>
</protein>
<dbReference type="InterPro" id="IPR052770">
    <property type="entry name" value="Cobalt_transport_CbiQ"/>
</dbReference>
<dbReference type="InterPro" id="IPR003339">
    <property type="entry name" value="ABC/ECF_trnsptr_transmembrane"/>
</dbReference>
<keyword evidence="8" id="KW-1185">Reference proteome</keyword>
<dbReference type="EMBL" id="JBHSOW010000032">
    <property type="protein sequence ID" value="MFC5649267.1"/>
    <property type="molecule type" value="Genomic_DNA"/>
</dbReference>
<keyword evidence="2" id="KW-1003">Cell membrane</keyword>
<feature type="transmembrane region" description="Helical" evidence="6">
    <location>
        <begin position="25"/>
        <end position="55"/>
    </location>
</feature>
<evidence type="ECO:0000256" key="6">
    <source>
        <dbReference type="SAM" id="Phobius"/>
    </source>
</evidence>
<evidence type="ECO:0000256" key="2">
    <source>
        <dbReference type="ARBA" id="ARBA00022475"/>
    </source>
</evidence>
<feature type="transmembrane region" description="Helical" evidence="6">
    <location>
        <begin position="88"/>
        <end position="109"/>
    </location>
</feature>
<evidence type="ECO:0000313" key="7">
    <source>
        <dbReference type="EMBL" id="MFC5649267.1"/>
    </source>
</evidence>
<dbReference type="PANTHER" id="PTHR43723">
    <property type="entry name" value="COBALT TRANSPORT PROTEIN CBIQ"/>
    <property type="match status" value="1"/>
</dbReference>
<dbReference type="CDD" id="cd16914">
    <property type="entry name" value="EcfT"/>
    <property type="match status" value="1"/>
</dbReference>
<feature type="transmembrane region" description="Helical" evidence="6">
    <location>
        <begin position="153"/>
        <end position="171"/>
    </location>
</feature>
<name>A0ABW0VTX8_9BACL</name>
<organism evidence="7 8">
    <name type="scientific">Paenibacillus solisilvae</name>
    <dbReference type="NCBI Taxonomy" id="2486751"/>
    <lineage>
        <taxon>Bacteria</taxon>
        <taxon>Bacillati</taxon>
        <taxon>Bacillota</taxon>
        <taxon>Bacilli</taxon>
        <taxon>Bacillales</taxon>
        <taxon>Paenibacillaceae</taxon>
        <taxon>Paenibacillus</taxon>
    </lineage>
</organism>
<dbReference type="PANTHER" id="PTHR43723:SF1">
    <property type="entry name" value="COBALT TRANSPORT PROTEIN CBIQ"/>
    <property type="match status" value="1"/>
</dbReference>
<sequence length="267" mass="30580">MIKLIDSLSYLNKLRSVSPLWKCGFAAVLFVLSYLSHPIIQLVVFSWIFIWIVLYARIPFKFYILLMGTPCLFYATGLPAIMIELQSIHASSALSPVIAQFSFMGWAAFVTESGLYKAGHLFMRVLACLSCLTFMMLTTPISELFQVMKKLHMPSLILELMLIMYRFLFVLTDTASQMYSAQKARGGQSRFRSRLSDTAILIVRLFGKTMQRYKGLSHGLSARGFTDEIRMAPYRSNPVPPRYKWESGIGIALLLLLELWIRWRETT</sequence>
<dbReference type="RefSeq" id="WP_379187777.1">
    <property type="nucleotide sequence ID" value="NZ_JBHSOW010000032.1"/>
</dbReference>
<dbReference type="NCBIfam" id="TIGR02454">
    <property type="entry name" value="ECF_T_CbiQ"/>
    <property type="match status" value="1"/>
</dbReference>
<dbReference type="Proteomes" id="UP001596047">
    <property type="component" value="Unassembled WGS sequence"/>
</dbReference>
<keyword evidence="5 6" id="KW-0472">Membrane</keyword>
<reference evidence="8" key="1">
    <citation type="journal article" date="2019" name="Int. J. Syst. Evol. Microbiol.">
        <title>The Global Catalogue of Microorganisms (GCM) 10K type strain sequencing project: providing services to taxonomists for standard genome sequencing and annotation.</title>
        <authorList>
            <consortium name="The Broad Institute Genomics Platform"/>
            <consortium name="The Broad Institute Genome Sequencing Center for Infectious Disease"/>
            <person name="Wu L."/>
            <person name="Ma J."/>
        </authorList>
    </citation>
    <scope>NUCLEOTIDE SEQUENCE [LARGE SCALE GENOMIC DNA]</scope>
    <source>
        <strain evidence="8">CGMCC 1.3240</strain>
    </source>
</reference>
<feature type="transmembrane region" description="Helical" evidence="6">
    <location>
        <begin position="62"/>
        <end position="82"/>
    </location>
</feature>
<evidence type="ECO:0000256" key="1">
    <source>
        <dbReference type="ARBA" id="ARBA00004651"/>
    </source>
</evidence>
<keyword evidence="4 6" id="KW-1133">Transmembrane helix</keyword>
<evidence type="ECO:0000256" key="3">
    <source>
        <dbReference type="ARBA" id="ARBA00022692"/>
    </source>
</evidence>
<comment type="caution">
    <text evidence="7">The sequence shown here is derived from an EMBL/GenBank/DDBJ whole genome shotgun (WGS) entry which is preliminary data.</text>
</comment>
<proteinExistence type="predicted"/>
<evidence type="ECO:0000313" key="8">
    <source>
        <dbReference type="Proteomes" id="UP001596047"/>
    </source>
</evidence>